<dbReference type="GO" id="GO:0009073">
    <property type="term" value="P:aromatic amino acid family biosynthetic process"/>
    <property type="evidence" value="ECO:0007669"/>
    <property type="project" value="UniProtKB-KW"/>
</dbReference>
<keyword evidence="4 7" id="KW-0808">Transferase</keyword>
<dbReference type="Gene3D" id="3.65.10.10">
    <property type="entry name" value="Enolpyruvate transferase domain"/>
    <property type="match status" value="2"/>
</dbReference>
<comment type="caution">
    <text evidence="9">The sequence shown here is derived from an EMBL/GenBank/DDBJ whole genome shotgun (WGS) entry which is preliminary data.</text>
</comment>
<evidence type="ECO:0000256" key="6">
    <source>
        <dbReference type="ARBA" id="ARBA00044633"/>
    </source>
</evidence>
<protein>
    <recommendedName>
        <fullName evidence="7">3-phosphoshikimate 1-carboxyvinyltransferase</fullName>
        <ecNumber evidence="7">2.5.1.19</ecNumber>
    </recommendedName>
    <alternativeName>
        <fullName evidence="7">5-enolpyruvylshikimate-3-phosphate synthase</fullName>
        <shortName evidence="7">EPSP synthase</shortName>
        <shortName evidence="7">EPSPS</shortName>
    </alternativeName>
</protein>
<feature type="binding site" evidence="7">
    <location>
        <position position="359"/>
    </location>
    <ligand>
        <name>phosphoenolpyruvate</name>
        <dbReference type="ChEBI" id="CHEBI:58702"/>
    </ligand>
</feature>
<evidence type="ECO:0000256" key="1">
    <source>
        <dbReference type="ARBA" id="ARBA00004811"/>
    </source>
</evidence>
<feature type="binding site" evidence="7">
    <location>
        <position position="17"/>
    </location>
    <ligand>
        <name>3-phosphoshikimate</name>
        <dbReference type="ChEBI" id="CHEBI:145989"/>
    </ligand>
</feature>
<dbReference type="HAMAP" id="MF_00210">
    <property type="entry name" value="EPSP_synth"/>
    <property type="match status" value="1"/>
</dbReference>
<dbReference type="Proteomes" id="UP000014975">
    <property type="component" value="Unassembled WGS sequence"/>
</dbReference>
<feature type="active site" description="Proton acceptor" evidence="7">
    <location>
        <position position="328"/>
    </location>
</feature>
<evidence type="ECO:0000313" key="10">
    <source>
        <dbReference type="Proteomes" id="UP000014975"/>
    </source>
</evidence>
<dbReference type="InterPro" id="IPR006264">
    <property type="entry name" value="EPSP_synthase"/>
</dbReference>
<evidence type="ECO:0000313" key="9">
    <source>
        <dbReference type="EMBL" id="EPR32975.1"/>
    </source>
</evidence>
<dbReference type="UniPathway" id="UPA00053">
    <property type="reaction ID" value="UER00089"/>
</dbReference>
<comment type="caution">
    <text evidence="7">Lacks conserved residue(s) required for the propagation of feature annotation.</text>
</comment>
<feature type="binding site" evidence="7">
    <location>
        <position position="402"/>
    </location>
    <ligand>
        <name>phosphoenolpyruvate</name>
        <dbReference type="ChEBI" id="CHEBI:58702"/>
    </ligand>
</feature>
<evidence type="ECO:0000259" key="8">
    <source>
        <dbReference type="Pfam" id="PF00275"/>
    </source>
</evidence>
<feature type="binding site" evidence="7">
    <location>
        <position position="427"/>
    </location>
    <ligand>
        <name>phosphoenolpyruvate</name>
        <dbReference type="ChEBI" id="CHEBI:58702"/>
    </ligand>
</feature>
<feature type="binding site" evidence="7">
    <location>
        <position position="12"/>
    </location>
    <ligand>
        <name>phosphoenolpyruvate</name>
        <dbReference type="ChEBI" id="CHEBI:58702"/>
    </ligand>
</feature>
<comment type="pathway">
    <text evidence="1 7">Metabolic intermediate biosynthesis; chorismate biosynthesis; chorismate from D-erythrose 4-phosphate and phosphoenolpyruvate: step 6/7.</text>
</comment>
<comment type="similarity">
    <text evidence="2 7">Belongs to the EPSP synthase family.</text>
</comment>
<evidence type="ECO:0000256" key="3">
    <source>
        <dbReference type="ARBA" id="ARBA00022605"/>
    </source>
</evidence>
<dbReference type="GO" id="GO:0003866">
    <property type="term" value="F:3-phosphoshikimate 1-carboxyvinyltransferase activity"/>
    <property type="evidence" value="ECO:0007669"/>
    <property type="project" value="UniProtKB-UniRule"/>
</dbReference>
<comment type="function">
    <text evidence="7">Catalyzes the transfer of the enolpyruvyl moiety of phosphoenolpyruvate (PEP) to the 5-hydroxyl of shikimate-3-phosphate (S3P) to produce enolpyruvyl shikimate-3-phosphate and inorganic phosphate.</text>
</comment>
<dbReference type="RefSeq" id="WP_020887110.1">
    <property type="nucleotide sequence ID" value="NZ_ATHI01000026.1"/>
</dbReference>
<keyword evidence="7" id="KW-0963">Cytoplasm</keyword>
<sequence>MNAVTITAPPSKSLSHRALIAAGLANGVSRIANVLRSVDLSVTRACLEAGGVRIAELDGGDFEVVGRPGGLCGGPLRGGDAPVVLDVHESGTTCRLLTAVAAAGHGVFEVRGAPRMHERPIGSLATALHSLGAEVQWLEKPGFPPLRVLTDGLRGGLAQVSLDESSQYLSGLLLAAPLAERAVVLEIAGQKVVSWPYVSLTLQVMEDFGCRFQVLARRGETFAPIAWREVAEARPGELRLAVEPSSYTPRAYSVEGDWSSASYFLAAGAIGPAPVTVRGIRPDSAQGDRAMLDILAAFGADIARGEDHVTIAPAGLRGIEVDMGRCPDLVPTVAALAAFAEGETVIRNVAHLRIKESDRLEAAAENLRRAGATAEVFADGIRVARGAFRTGGIDFATFGDHRMAMSASLYGLAGIEVRLDDPGCVSKSFPGFFAEWARVMAGRGA</sequence>
<dbReference type="InterPro" id="IPR036968">
    <property type="entry name" value="Enolpyruvate_Tfrase_sf"/>
</dbReference>
<dbReference type="NCBIfam" id="TIGR01356">
    <property type="entry name" value="aroA"/>
    <property type="match status" value="1"/>
</dbReference>
<evidence type="ECO:0000256" key="7">
    <source>
        <dbReference type="HAMAP-Rule" id="MF_00210"/>
    </source>
</evidence>
<keyword evidence="10" id="KW-1185">Reference proteome</keyword>
<dbReference type="GO" id="GO:0009423">
    <property type="term" value="P:chorismate biosynthetic process"/>
    <property type="evidence" value="ECO:0007669"/>
    <property type="project" value="UniProtKB-UniRule"/>
</dbReference>
<feature type="binding site" evidence="7">
    <location>
        <position position="355"/>
    </location>
    <ligand>
        <name>3-phosphoshikimate</name>
        <dbReference type="ChEBI" id="CHEBI:145989"/>
    </ligand>
</feature>
<dbReference type="EC" id="2.5.1.19" evidence="7"/>
<dbReference type="PANTHER" id="PTHR21090:SF5">
    <property type="entry name" value="PENTAFUNCTIONAL AROM POLYPEPTIDE"/>
    <property type="match status" value="1"/>
</dbReference>
<feature type="domain" description="Enolpyruvate transferase" evidence="8">
    <location>
        <begin position="5"/>
        <end position="211"/>
    </location>
</feature>
<dbReference type="GO" id="GO:0005737">
    <property type="term" value="C:cytoplasm"/>
    <property type="evidence" value="ECO:0007669"/>
    <property type="project" value="UniProtKB-SubCell"/>
</dbReference>
<feature type="binding site" evidence="7">
    <location>
        <position position="167"/>
    </location>
    <ligand>
        <name>3-phosphoshikimate</name>
        <dbReference type="ChEBI" id="CHEBI:145989"/>
    </ligand>
</feature>
<dbReference type="eggNOG" id="COG0128">
    <property type="taxonomic scope" value="Bacteria"/>
</dbReference>
<dbReference type="Pfam" id="PF00275">
    <property type="entry name" value="EPSP_synthase"/>
    <property type="match status" value="2"/>
</dbReference>
<dbReference type="STRING" id="1121439.dsat_0416"/>
<feature type="binding site" evidence="7">
    <location>
        <position position="13"/>
    </location>
    <ligand>
        <name>3-phosphoshikimate</name>
        <dbReference type="ChEBI" id="CHEBI:145989"/>
    </ligand>
</feature>
<feature type="binding site" evidence="7">
    <location>
        <position position="165"/>
    </location>
    <ligand>
        <name>3-phosphoshikimate</name>
        <dbReference type="ChEBI" id="CHEBI:145989"/>
    </ligand>
</feature>
<dbReference type="PATRIC" id="fig|1121439.3.peg.1768"/>
<feature type="binding site" evidence="7">
    <location>
        <position position="119"/>
    </location>
    <ligand>
        <name>phosphoenolpyruvate</name>
        <dbReference type="ChEBI" id="CHEBI:58702"/>
    </ligand>
</feature>
<dbReference type="SUPFAM" id="SSF55205">
    <property type="entry name" value="EPT/RTPC-like"/>
    <property type="match status" value="1"/>
</dbReference>
<keyword evidence="5 7" id="KW-0057">Aromatic amino acid biosynthesis</keyword>
<comment type="subcellular location">
    <subcellularLocation>
        <location evidence="7">Cytoplasm</location>
    </subcellularLocation>
</comment>
<feature type="binding site" evidence="7">
    <location>
        <position position="166"/>
    </location>
    <ligand>
        <name>3-phosphoshikimate</name>
        <dbReference type="ChEBI" id="CHEBI:145989"/>
    </ligand>
</feature>
<feature type="binding site" evidence="7">
    <location>
        <position position="91"/>
    </location>
    <ligand>
        <name>phosphoenolpyruvate</name>
        <dbReference type="ChEBI" id="CHEBI:58702"/>
    </ligand>
</feature>
<dbReference type="AlphaFoldDB" id="S7T8X9"/>
<feature type="domain" description="Enolpyruvate transferase" evidence="8">
    <location>
        <begin position="236"/>
        <end position="435"/>
    </location>
</feature>
<dbReference type="CDD" id="cd01556">
    <property type="entry name" value="EPSP_synthase"/>
    <property type="match status" value="1"/>
</dbReference>
<feature type="binding site" evidence="7">
    <location>
        <position position="328"/>
    </location>
    <ligand>
        <name>3-phosphoshikimate</name>
        <dbReference type="ChEBI" id="CHEBI:145989"/>
    </ligand>
</feature>
<feature type="binding site" evidence="7">
    <location>
        <position position="194"/>
    </location>
    <ligand>
        <name>3-phosphoshikimate</name>
        <dbReference type="ChEBI" id="CHEBI:145989"/>
    </ligand>
</feature>
<comment type="subunit">
    <text evidence="7">Monomer.</text>
</comment>
<gene>
    <name evidence="7" type="primary">aroA</name>
    <name evidence="9" type="ORF">dsat_0416</name>
</gene>
<dbReference type="EMBL" id="ATHI01000026">
    <property type="protein sequence ID" value="EPR32975.1"/>
    <property type="molecule type" value="Genomic_DNA"/>
</dbReference>
<dbReference type="GO" id="GO:0008652">
    <property type="term" value="P:amino acid biosynthetic process"/>
    <property type="evidence" value="ECO:0007669"/>
    <property type="project" value="UniProtKB-KW"/>
</dbReference>
<organism evidence="9 10">
    <name type="scientific">Alkalidesulfovibrio alkalitolerans DSM 16529</name>
    <dbReference type="NCBI Taxonomy" id="1121439"/>
    <lineage>
        <taxon>Bacteria</taxon>
        <taxon>Pseudomonadati</taxon>
        <taxon>Thermodesulfobacteriota</taxon>
        <taxon>Desulfovibrionia</taxon>
        <taxon>Desulfovibrionales</taxon>
        <taxon>Desulfovibrionaceae</taxon>
        <taxon>Alkalidesulfovibrio</taxon>
    </lineage>
</organism>
<evidence type="ECO:0000256" key="2">
    <source>
        <dbReference type="ARBA" id="ARBA00009948"/>
    </source>
</evidence>
<dbReference type="PANTHER" id="PTHR21090">
    <property type="entry name" value="AROM/DEHYDROQUINATE SYNTHASE"/>
    <property type="match status" value="1"/>
</dbReference>
<comment type="catalytic activity">
    <reaction evidence="6">
        <text>3-phosphoshikimate + phosphoenolpyruvate = 5-O-(1-carboxyvinyl)-3-phosphoshikimate + phosphate</text>
        <dbReference type="Rhea" id="RHEA:21256"/>
        <dbReference type="ChEBI" id="CHEBI:43474"/>
        <dbReference type="ChEBI" id="CHEBI:57701"/>
        <dbReference type="ChEBI" id="CHEBI:58702"/>
        <dbReference type="ChEBI" id="CHEBI:145989"/>
        <dbReference type="EC" id="2.5.1.19"/>
    </reaction>
    <physiologicalReaction direction="left-to-right" evidence="6">
        <dbReference type="Rhea" id="RHEA:21257"/>
    </physiologicalReaction>
</comment>
<feature type="binding site" evidence="7">
    <location>
        <position position="167"/>
    </location>
    <ligand>
        <name>phosphoenolpyruvate</name>
        <dbReference type="ChEBI" id="CHEBI:58702"/>
    </ligand>
</feature>
<evidence type="ECO:0000256" key="4">
    <source>
        <dbReference type="ARBA" id="ARBA00022679"/>
    </source>
</evidence>
<name>S7T8X9_9BACT</name>
<keyword evidence="3 7" id="KW-0028">Amino-acid biosynthesis</keyword>
<accession>S7T8X9</accession>
<dbReference type="PIRSF" id="PIRSF000505">
    <property type="entry name" value="EPSPS"/>
    <property type="match status" value="1"/>
</dbReference>
<dbReference type="OrthoDB" id="9809920at2"/>
<reference evidence="9 10" key="1">
    <citation type="journal article" date="2013" name="Genome Announc.">
        <title>Draft genome sequences for three mercury-methylating, sulfate-reducing bacteria.</title>
        <authorList>
            <person name="Brown S.D."/>
            <person name="Hurt R.A.Jr."/>
            <person name="Gilmour C.C."/>
            <person name="Elias D.A."/>
        </authorList>
    </citation>
    <scope>NUCLEOTIDE SEQUENCE [LARGE SCALE GENOMIC DNA]</scope>
    <source>
        <strain evidence="9 10">DSM 16529</strain>
    </source>
</reference>
<feature type="binding site" evidence="7">
    <location>
        <position position="12"/>
    </location>
    <ligand>
        <name>3-phosphoshikimate</name>
        <dbReference type="ChEBI" id="CHEBI:145989"/>
    </ligand>
</feature>
<dbReference type="InterPro" id="IPR013792">
    <property type="entry name" value="RNA3'P_cycl/enolpyr_Trfase_a/b"/>
</dbReference>
<evidence type="ECO:0000256" key="5">
    <source>
        <dbReference type="ARBA" id="ARBA00023141"/>
    </source>
</evidence>
<dbReference type="InterPro" id="IPR001986">
    <property type="entry name" value="Enolpyruvate_Tfrase_dom"/>
</dbReference>
<proteinExistence type="inferred from homology"/>